<dbReference type="AlphaFoldDB" id="A0AB40AFH1"/>
<gene>
    <name evidence="2" type="primary">LOC118879751</name>
</gene>
<keyword evidence="1" id="KW-1185">Reference proteome</keyword>
<organism evidence="1 2">
    <name type="scientific">Drosophila suzukii</name>
    <name type="common">Spotted-wing drosophila fruit fly</name>
    <dbReference type="NCBI Taxonomy" id="28584"/>
    <lineage>
        <taxon>Eukaryota</taxon>
        <taxon>Metazoa</taxon>
        <taxon>Ecdysozoa</taxon>
        <taxon>Arthropoda</taxon>
        <taxon>Hexapoda</taxon>
        <taxon>Insecta</taxon>
        <taxon>Pterygota</taxon>
        <taxon>Neoptera</taxon>
        <taxon>Endopterygota</taxon>
        <taxon>Diptera</taxon>
        <taxon>Brachycera</taxon>
        <taxon>Muscomorpha</taxon>
        <taxon>Ephydroidea</taxon>
        <taxon>Drosophilidae</taxon>
        <taxon>Drosophila</taxon>
        <taxon>Sophophora</taxon>
    </lineage>
</organism>
<evidence type="ECO:0000313" key="2">
    <source>
        <dbReference type="RefSeq" id="XP_036678578.1"/>
    </source>
</evidence>
<dbReference type="RefSeq" id="XP_036678578.1">
    <property type="nucleotide sequence ID" value="XM_036822683.3"/>
</dbReference>
<proteinExistence type="predicted"/>
<dbReference type="Proteomes" id="UP001652628">
    <property type="component" value="Chromosome 2L"/>
</dbReference>
<evidence type="ECO:0000313" key="1">
    <source>
        <dbReference type="Proteomes" id="UP001652628"/>
    </source>
</evidence>
<sequence>MPWQGPRLLWLNCRRNWRRCGTGSPRIQLSVAWSRYQRIP</sequence>
<accession>A0AB40AFH1</accession>
<dbReference type="GeneID" id="118879751"/>
<protein>
    <submittedName>
        <fullName evidence="2">Uncharacterized protein</fullName>
    </submittedName>
</protein>
<reference evidence="2" key="1">
    <citation type="submission" date="2025-08" db="UniProtKB">
        <authorList>
            <consortium name="RefSeq"/>
        </authorList>
    </citation>
    <scope>IDENTIFICATION</scope>
</reference>
<name>A0AB40AFH1_DROSZ</name>